<dbReference type="Proteomes" id="UP001056708">
    <property type="component" value="Chromosome"/>
</dbReference>
<gene>
    <name evidence="11" type="ORF">NEA10_18080</name>
</gene>
<dbReference type="InterPro" id="IPR002052">
    <property type="entry name" value="DNA_methylase_N6_adenine_CS"/>
</dbReference>
<feature type="domain" description="Type II methyltransferase M.TaqI-like" evidence="9">
    <location>
        <begin position="113"/>
        <end position="215"/>
    </location>
</feature>
<name>A0ABY5AP43_9CYAN</name>
<evidence type="ECO:0000256" key="1">
    <source>
        <dbReference type="ARBA" id="ARBA00006594"/>
    </source>
</evidence>
<dbReference type="RefSeq" id="WP_252662730.1">
    <property type="nucleotide sequence ID" value="NZ_CP098611.1"/>
</dbReference>
<dbReference type="Gene3D" id="3.40.50.150">
    <property type="entry name" value="Vaccinia Virus protein VP39"/>
    <property type="match status" value="1"/>
</dbReference>
<dbReference type="GO" id="GO:0032259">
    <property type="term" value="P:methylation"/>
    <property type="evidence" value="ECO:0007669"/>
    <property type="project" value="UniProtKB-KW"/>
</dbReference>
<evidence type="ECO:0000313" key="11">
    <source>
        <dbReference type="EMBL" id="USR90706.1"/>
    </source>
</evidence>
<feature type="domain" description="DNA methylase adenine-specific" evidence="8">
    <location>
        <begin position="20"/>
        <end position="62"/>
    </location>
</feature>
<evidence type="ECO:0000256" key="6">
    <source>
        <dbReference type="ARBA" id="ARBA00022747"/>
    </source>
</evidence>
<dbReference type="InterPro" id="IPR050953">
    <property type="entry name" value="N4_N6_ade-DNA_methylase"/>
</dbReference>
<evidence type="ECO:0000313" key="12">
    <source>
        <dbReference type="Proteomes" id="UP001056708"/>
    </source>
</evidence>
<evidence type="ECO:0000259" key="9">
    <source>
        <dbReference type="Pfam" id="PF07669"/>
    </source>
</evidence>
<evidence type="ECO:0000259" key="8">
    <source>
        <dbReference type="Pfam" id="PF02384"/>
    </source>
</evidence>
<evidence type="ECO:0000256" key="2">
    <source>
        <dbReference type="ARBA" id="ARBA00011900"/>
    </source>
</evidence>
<evidence type="ECO:0000256" key="3">
    <source>
        <dbReference type="ARBA" id="ARBA00022603"/>
    </source>
</evidence>
<feature type="domain" description="Type II methyltransferase M.Eco57I C-terminal" evidence="10">
    <location>
        <begin position="289"/>
        <end position="491"/>
    </location>
</feature>
<dbReference type="PROSITE" id="PS00092">
    <property type="entry name" value="N6_MTASE"/>
    <property type="match status" value="1"/>
</dbReference>
<dbReference type="PANTHER" id="PTHR33841">
    <property type="entry name" value="DNA METHYLTRANSFERASE YEEA-RELATED"/>
    <property type="match status" value="1"/>
</dbReference>
<dbReference type="EC" id="2.1.1.72" evidence="2"/>
<keyword evidence="12" id="KW-1185">Reference proteome</keyword>
<keyword evidence="4" id="KW-0808">Transferase</keyword>
<evidence type="ECO:0000256" key="5">
    <source>
        <dbReference type="ARBA" id="ARBA00022691"/>
    </source>
</evidence>
<dbReference type="InterPro" id="IPR011639">
    <property type="entry name" value="MethylTrfase_TaqI-like_dom"/>
</dbReference>
<dbReference type="Pfam" id="PF22837">
    <property type="entry name" value="M_Eco57I_C"/>
    <property type="match status" value="1"/>
</dbReference>
<keyword evidence="3 11" id="KW-0489">Methyltransferase</keyword>
<dbReference type="PANTHER" id="PTHR33841:SF5">
    <property type="entry name" value="DNA METHYLASE (MODIFICATION METHYLASE) (METHYLTRANSFERASE)-RELATED"/>
    <property type="match status" value="1"/>
</dbReference>
<dbReference type="InterPro" id="IPR029063">
    <property type="entry name" value="SAM-dependent_MTases_sf"/>
</dbReference>
<dbReference type="Pfam" id="PF02384">
    <property type="entry name" value="N6_Mtase"/>
    <property type="match status" value="1"/>
</dbReference>
<organism evidence="11 12">
    <name type="scientific">Phormidium yuhuli AB48</name>
    <dbReference type="NCBI Taxonomy" id="2940671"/>
    <lineage>
        <taxon>Bacteria</taxon>
        <taxon>Bacillati</taxon>
        <taxon>Cyanobacteriota</taxon>
        <taxon>Cyanophyceae</taxon>
        <taxon>Oscillatoriophycideae</taxon>
        <taxon>Oscillatoriales</taxon>
        <taxon>Oscillatoriaceae</taxon>
        <taxon>Phormidium</taxon>
        <taxon>Phormidium yuhuli</taxon>
    </lineage>
</organism>
<dbReference type="GO" id="GO:0008168">
    <property type="term" value="F:methyltransferase activity"/>
    <property type="evidence" value="ECO:0007669"/>
    <property type="project" value="UniProtKB-KW"/>
</dbReference>
<dbReference type="InterPro" id="IPR054520">
    <property type="entry name" value="M_Eco57I_C"/>
</dbReference>
<evidence type="ECO:0000256" key="7">
    <source>
        <dbReference type="ARBA" id="ARBA00047942"/>
    </source>
</evidence>
<keyword evidence="5" id="KW-0949">S-adenosyl-L-methionine</keyword>
<proteinExistence type="inferred from homology"/>
<protein>
    <recommendedName>
        <fullName evidence="2">site-specific DNA-methyltransferase (adenine-specific)</fullName>
        <ecNumber evidence="2">2.1.1.72</ecNumber>
    </recommendedName>
</protein>
<dbReference type="PRINTS" id="PR00507">
    <property type="entry name" value="N12N6MTFRASE"/>
</dbReference>
<comment type="catalytic activity">
    <reaction evidence="7">
        <text>a 2'-deoxyadenosine in DNA + S-adenosyl-L-methionine = an N(6)-methyl-2'-deoxyadenosine in DNA + S-adenosyl-L-homocysteine + H(+)</text>
        <dbReference type="Rhea" id="RHEA:15197"/>
        <dbReference type="Rhea" id="RHEA-COMP:12418"/>
        <dbReference type="Rhea" id="RHEA-COMP:12419"/>
        <dbReference type="ChEBI" id="CHEBI:15378"/>
        <dbReference type="ChEBI" id="CHEBI:57856"/>
        <dbReference type="ChEBI" id="CHEBI:59789"/>
        <dbReference type="ChEBI" id="CHEBI:90615"/>
        <dbReference type="ChEBI" id="CHEBI:90616"/>
        <dbReference type="EC" id="2.1.1.72"/>
    </reaction>
</comment>
<dbReference type="Pfam" id="PF07669">
    <property type="entry name" value="Eco57I"/>
    <property type="match status" value="1"/>
</dbReference>
<sequence length="526" mass="60168">MGTGMGNADPSSRYRLNTSSQHRQTYGQFFTPPKVARLMLHWVLQRQPHQILDPAFGLGVFYRELLSLELRSLVTSAYEFIAYDIDPVILSYTQDIISKNSCLTLIPKDYLKADIQGVDAIICNPPYMRFQKFLNRQEVRQNLEAKLGYRLKGNSNLASIFLMKSLSELNPWGRLAFILPFECFNTRYSLPFKEQLFKEKLLKQIIVVRNEKDIFPDALTTVCVLLCENNQKQEPVKLSFVENQATLESLQDFSQWFQAQLPPTMFSTEEKWSTVIESARGGVTPPKDFCLLSNYGHFRRGIATGANAFFSLTPSRVKQLGLGDDTWCSCISKSQQLQELVLTGQHLEQLVQGDKAIYCLDILNADTPELQAYIAFGEDCGYHQRYLTKMRHPWYKLERRPVSPLWVGVFHRQRFKVVRNLSDALHLTCFHGFYPNQIGAEWIDAIFVYLLSDVGQSLVKRNQRHYGNGLNKFEPGDLNQSLAPNLEHLQGMDQRLVVKVLHLAQEDVAGAIALSNQLMEPLYPGP</sequence>
<keyword evidence="6" id="KW-0680">Restriction system</keyword>
<evidence type="ECO:0000256" key="4">
    <source>
        <dbReference type="ARBA" id="ARBA00022679"/>
    </source>
</evidence>
<accession>A0ABY5AP43</accession>
<comment type="similarity">
    <text evidence="1">Belongs to the N(4)/N(6)-methyltransferase family.</text>
</comment>
<dbReference type="EMBL" id="CP098611">
    <property type="protein sequence ID" value="USR90706.1"/>
    <property type="molecule type" value="Genomic_DNA"/>
</dbReference>
<evidence type="ECO:0000259" key="10">
    <source>
        <dbReference type="Pfam" id="PF22837"/>
    </source>
</evidence>
<dbReference type="InterPro" id="IPR003356">
    <property type="entry name" value="DNA_methylase_A-5"/>
</dbReference>
<reference evidence="11" key="1">
    <citation type="submission" date="2022-06" db="EMBL/GenBank/DDBJ databases">
        <title>Genome sequence of Phormidium yuhuli AB48 isolated from an industrial photobioreactor environment.</title>
        <authorList>
            <person name="Qiu Y."/>
            <person name="Noonan A.J.C."/>
            <person name="Dofher K."/>
            <person name="Koch M."/>
            <person name="Kieft B."/>
            <person name="Lin X."/>
            <person name="Ziels R.M."/>
            <person name="Hallam S.J."/>
        </authorList>
    </citation>
    <scope>NUCLEOTIDE SEQUENCE</scope>
    <source>
        <strain evidence="11">AB48</strain>
    </source>
</reference>
<dbReference type="SUPFAM" id="SSF53335">
    <property type="entry name" value="S-adenosyl-L-methionine-dependent methyltransferases"/>
    <property type="match status" value="1"/>
</dbReference>